<keyword evidence="5" id="KW-1185">Reference proteome</keyword>
<dbReference type="Proteomes" id="UP000092612">
    <property type="component" value="Unassembled WGS sequence"/>
</dbReference>
<feature type="signal peptide" evidence="2">
    <location>
        <begin position="1"/>
        <end position="19"/>
    </location>
</feature>
<evidence type="ECO:0000256" key="1">
    <source>
        <dbReference type="ARBA" id="ARBA00022729"/>
    </source>
</evidence>
<accession>A0A1B8TYN0</accession>
<dbReference type="Pfam" id="PF18962">
    <property type="entry name" value="Por_Secre_tail"/>
    <property type="match status" value="1"/>
</dbReference>
<dbReference type="NCBIfam" id="TIGR04183">
    <property type="entry name" value="Por_Secre_tail"/>
    <property type="match status" value="1"/>
</dbReference>
<proteinExistence type="predicted"/>
<dbReference type="AlphaFoldDB" id="A0A1B8TYN0"/>
<organism evidence="4 5">
    <name type="scientific">Polaribacter reichenbachii</name>
    <dbReference type="NCBI Taxonomy" id="996801"/>
    <lineage>
        <taxon>Bacteria</taxon>
        <taxon>Pseudomonadati</taxon>
        <taxon>Bacteroidota</taxon>
        <taxon>Flavobacteriia</taxon>
        <taxon>Flavobacteriales</taxon>
        <taxon>Flavobacteriaceae</taxon>
    </lineage>
</organism>
<reference evidence="5" key="1">
    <citation type="submission" date="2016-02" db="EMBL/GenBank/DDBJ databases">
        <title>Paenibacillus sp. LPB0068, isolated from Crassostrea gigas.</title>
        <authorList>
            <person name="Shin S.-K."/>
            <person name="Yi H."/>
        </authorList>
    </citation>
    <scope>NUCLEOTIDE SEQUENCE [LARGE SCALE GENOMIC DNA]</scope>
    <source>
        <strain evidence="5">KCTC 23969</strain>
    </source>
</reference>
<evidence type="ECO:0000313" key="5">
    <source>
        <dbReference type="Proteomes" id="UP000092612"/>
    </source>
</evidence>
<dbReference type="STRING" id="996801.BW723_05750"/>
<feature type="domain" description="Secretion system C-terminal sorting" evidence="3">
    <location>
        <begin position="182"/>
        <end position="242"/>
    </location>
</feature>
<evidence type="ECO:0000313" key="4">
    <source>
        <dbReference type="EMBL" id="OBY64738.1"/>
    </source>
</evidence>
<dbReference type="InterPro" id="IPR026444">
    <property type="entry name" value="Secre_tail"/>
</dbReference>
<dbReference type="OrthoDB" id="1432770at2"/>
<dbReference type="EMBL" id="LSFL01000034">
    <property type="protein sequence ID" value="OBY64738.1"/>
    <property type="molecule type" value="Genomic_DNA"/>
</dbReference>
<protein>
    <recommendedName>
        <fullName evidence="3">Secretion system C-terminal sorting domain-containing protein</fullName>
    </recommendedName>
</protein>
<dbReference type="KEGG" id="prn:BW723_05750"/>
<feature type="chain" id="PRO_5008615776" description="Secretion system C-terminal sorting domain-containing protein" evidence="2">
    <location>
        <begin position="20"/>
        <end position="246"/>
    </location>
</feature>
<name>A0A1B8TYN0_9FLAO</name>
<comment type="caution">
    <text evidence="4">The sequence shown here is derived from an EMBL/GenBank/DDBJ whole genome shotgun (WGS) entry which is preliminary data.</text>
</comment>
<evidence type="ECO:0000256" key="2">
    <source>
        <dbReference type="SAM" id="SignalP"/>
    </source>
</evidence>
<sequence length="246" mass="26989">MKKITLLLALFLTVTISSAQDVAAELDWTNQADYMINGELVVKPGDVINFSIDYSIGDFGGVDNTFWFILFKLDRALAGTQDVIDGTWESVPDIAITYPSAGTDGTTTGSFTVPNGVELSSTGTYDYRILTYLAYYEAGNTDNPKYGGGNASDKVAIKIMTQAEIDATASTKDFEKETSLKMYPNPVENTIYLKGANLPENYKITNVLGKVIQQGKFENSIDASSLSNGMYILIYDNKTFTKFLKK</sequence>
<dbReference type="RefSeq" id="WP_068360961.1">
    <property type="nucleotide sequence ID" value="NZ_CP019337.1"/>
</dbReference>
<evidence type="ECO:0000259" key="3">
    <source>
        <dbReference type="Pfam" id="PF18962"/>
    </source>
</evidence>
<keyword evidence="1 2" id="KW-0732">Signal</keyword>
<gene>
    <name evidence="4" type="ORF">LPB301_09960</name>
</gene>